<proteinExistence type="predicted"/>
<gene>
    <name evidence="1" type="ORF">BD311DRAFT_322873</name>
</gene>
<dbReference type="AlphaFoldDB" id="A0A4Q9MLH2"/>
<protein>
    <submittedName>
        <fullName evidence="1">Uncharacterized protein</fullName>
    </submittedName>
</protein>
<accession>A0A4Q9MLH2</accession>
<name>A0A4Q9MLH2_9APHY</name>
<organism evidence="1">
    <name type="scientific">Dichomitus squalens</name>
    <dbReference type="NCBI Taxonomy" id="114155"/>
    <lineage>
        <taxon>Eukaryota</taxon>
        <taxon>Fungi</taxon>
        <taxon>Dikarya</taxon>
        <taxon>Basidiomycota</taxon>
        <taxon>Agaricomycotina</taxon>
        <taxon>Agaricomycetes</taxon>
        <taxon>Polyporales</taxon>
        <taxon>Polyporaceae</taxon>
        <taxon>Dichomitus</taxon>
    </lineage>
</organism>
<dbReference type="EMBL" id="ML143421">
    <property type="protein sequence ID" value="TBU28474.1"/>
    <property type="molecule type" value="Genomic_DNA"/>
</dbReference>
<evidence type="ECO:0000313" key="1">
    <source>
        <dbReference type="EMBL" id="TBU28474.1"/>
    </source>
</evidence>
<reference evidence="1" key="1">
    <citation type="submission" date="2019-01" db="EMBL/GenBank/DDBJ databases">
        <title>Draft genome sequences of three monokaryotic isolates of the white-rot basidiomycete fungus Dichomitus squalens.</title>
        <authorList>
            <consortium name="DOE Joint Genome Institute"/>
            <person name="Lopez S.C."/>
            <person name="Andreopoulos B."/>
            <person name="Pangilinan J."/>
            <person name="Lipzen A."/>
            <person name="Riley R."/>
            <person name="Ahrendt S."/>
            <person name="Ng V."/>
            <person name="Barry K."/>
            <person name="Daum C."/>
            <person name="Grigoriev I.V."/>
            <person name="Hilden K.S."/>
            <person name="Makela M.R."/>
            <person name="de Vries R.P."/>
        </authorList>
    </citation>
    <scope>NUCLEOTIDE SEQUENCE [LARGE SCALE GENOMIC DNA]</scope>
    <source>
        <strain evidence="1">OM18370.1</strain>
    </source>
</reference>
<sequence>MHYTREPQALRAGVWEDTSEALRRDAHVCHFAHVLARRLWCHPRFLYRMSRAVRCGVQNSPRWQSIPWSPCRTVSSCQYGGEPVVPFLSLLSEGVPAPCVPLPCAVTFPCEPRELGGRRMALQVNYLIIIHAMRAPHFVLLPDELTLAASGVCADGDTTADVRGGALAAEAYSALAGPELASERRRIAMRSRPSSLSPRVGAYLNATLCTLLA</sequence>
<dbReference type="Proteomes" id="UP000292957">
    <property type="component" value="Unassembled WGS sequence"/>
</dbReference>